<dbReference type="SUPFAM" id="SSF89447">
    <property type="entry name" value="AbrB/MazE/MraZ-like"/>
    <property type="match status" value="1"/>
</dbReference>
<name>A0AA49GQB3_9BACT</name>
<reference evidence="9" key="2">
    <citation type="journal article" date="2024" name="Antonie Van Leeuwenhoek">
        <title>Roseihalotalea indica gen. nov., sp. nov., a halophilic Bacteroidetes from mesopelagic Southwest Indian Ocean with higher carbohydrate metabolic potential.</title>
        <authorList>
            <person name="Chen B."/>
            <person name="Zhang M."/>
            <person name="Lin D."/>
            <person name="Ye J."/>
            <person name="Tang K."/>
        </authorList>
    </citation>
    <scope>NUCLEOTIDE SEQUENCE</scope>
    <source>
        <strain evidence="9">TK19036</strain>
    </source>
</reference>
<dbReference type="InterPro" id="IPR035642">
    <property type="entry name" value="MraZ_N"/>
</dbReference>
<dbReference type="NCBIfam" id="TIGR00242">
    <property type="entry name" value="division/cell wall cluster transcriptional repressor MraZ"/>
    <property type="match status" value="1"/>
</dbReference>
<dbReference type="InterPro" id="IPR003444">
    <property type="entry name" value="MraZ"/>
</dbReference>
<keyword evidence="2 7" id="KW-0963">Cytoplasm</keyword>
<feature type="domain" description="SpoVT-AbrB" evidence="8">
    <location>
        <begin position="7"/>
        <end position="53"/>
    </location>
</feature>
<comment type="similarity">
    <text evidence="7">Belongs to the MraZ family.</text>
</comment>
<dbReference type="AlphaFoldDB" id="A0AA49GQB3"/>
<dbReference type="GO" id="GO:0005737">
    <property type="term" value="C:cytoplasm"/>
    <property type="evidence" value="ECO:0007669"/>
    <property type="project" value="UniProtKB-UniRule"/>
</dbReference>
<dbReference type="PANTHER" id="PTHR34701">
    <property type="entry name" value="TRANSCRIPTIONAL REGULATOR MRAZ"/>
    <property type="match status" value="1"/>
</dbReference>
<dbReference type="InterPro" id="IPR020603">
    <property type="entry name" value="MraZ_dom"/>
</dbReference>
<evidence type="ECO:0000256" key="7">
    <source>
        <dbReference type="HAMAP-Rule" id="MF_01008"/>
    </source>
</evidence>
<dbReference type="HAMAP" id="MF_01008">
    <property type="entry name" value="MraZ"/>
    <property type="match status" value="1"/>
</dbReference>
<evidence type="ECO:0000256" key="2">
    <source>
        <dbReference type="ARBA" id="ARBA00022490"/>
    </source>
</evidence>
<reference evidence="9" key="1">
    <citation type="journal article" date="2023" name="Comput. Struct. Biotechnol. J.">
        <title>Discovery of a novel marine Bacteroidetes with a rich repertoire of carbohydrate-active enzymes.</title>
        <authorList>
            <person name="Chen B."/>
            <person name="Liu G."/>
            <person name="Chen Q."/>
            <person name="Wang H."/>
            <person name="Liu L."/>
            <person name="Tang K."/>
        </authorList>
    </citation>
    <scope>NUCLEOTIDE SEQUENCE</scope>
    <source>
        <strain evidence="9">TK19036</strain>
    </source>
</reference>
<keyword evidence="5 7" id="KW-0238">DNA-binding</keyword>
<keyword evidence="4 7" id="KW-0805">Transcription regulation</keyword>
<protein>
    <recommendedName>
        <fullName evidence="1 7">Transcriptional regulator MraZ</fullName>
    </recommendedName>
</protein>
<gene>
    <name evidence="7 9" type="primary">mraZ</name>
    <name evidence="9" type="ORF">K4G66_04750</name>
</gene>
<evidence type="ECO:0000256" key="4">
    <source>
        <dbReference type="ARBA" id="ARBA00023015"/>
    </source>
</evidence>
<dbReference type="GO" id="GO:0000976">
    <property type="term" value="F:transcription cis-regulatory region binding"/>
    <property type="evidence" value="ECO:0007669"/>
    <property type="project" value="TreeGrafter"/>
</dbReference>
<dbReference type="InterPro" id="IPR038619">
    <property type="entry name" value="MraZ_sf"/>
</dbReference>
<keyword evidence="6 7" id="KW-0804">Transcription</keyword>
<dbReference type="InterPro" id="IPR007159">
    <property type="entry name" value="SpoVT-AbrB_dom"/>
</dbReference>
<evidence type="ECO:0000313" key="9">
    <source>
        <dbReference type="EMBL" id="WKN38016.1"/>
    </source>
</evidence>
<dbReference type="GO" id="GO:2000143">
    <property type="term" value="P:negative regulation of DNA-templated transcription initiation"/>
    <property type="evidence" value="ECO:0007669"/>
    <property type="project" value="TreeGrafter"/>
</dbReference>
<dbReference type="GO" id="GO:0009295">
    <property type="term" value="C:nucleoid"/>
    <property type="evidence" value="ECO:0007669"/>
    <property type="project" value="UniProtKB-SubCell"/>
</dbReference>
<dbReference type="InterPro" id="IPR035644">
    <property type="entry name" value="MraZ_C"/>
</dbReference>
<dbReference type="PANTHER" id="PTHR34701:SF1">
    <property type="entry name" value="TRANSCRIPTIONAL REGULATOR MRAZ"/>
    <property type="match status" value="1"/>
</dbReference>
<dbReference type="CDD" id="cd16321">
    <property type="entry name" value="MraZ_C"/>
    <property type="match status" value="1"/>
</dbReference>
<evidence type="ECO:0000259" key="8">
    <source>
        <dbReference type="PROSITE" id="PS51740"/>
    </source>
</evidence>
<evidence type="ECO:0000256" key="1">
    <source>
        <dbReference type="ARBA" id="ARBA00013860"/>
    </source>
</evidence>
<dbReference type="InterPro" id="IPR037914">
    <property type="entry name" value="SpoVT-AbrB_sf"/>
</dbReference>
<dbReference type="PROSITE" id="PS51740">
    <property type="entry name" value="SPOVT_ABRB"/>
    <property type="match status" value="2"/>
</dbReference>
<accession>A0AA49GQB3</accession>
<proteinExistence type="inferred from homology"/>
<evidence type="ECO:0000256" key="5">
    <source>
        <dbReference type="ARBA" id="ARBA00023125"/>
    </source>
</evidence>
<organism evidence="9">
    <name type="scientific">Roseihalotalea indica</name>
    <dbReference type="NCBI Taxonomy" id="2867963"/>
    <lineage>
        <taxon>Bacteria</taxon>
        <taxon>Pseudomonadati</taxon>
        <taxon>Bacteroidota</taxon>
        <taxon>Cytophagia</taxon>
        <taxon>Cytophagales</taxon>
        <taxon>Catalimonadaceae</taxon>
        <taxon>Roseihalotalea</taxon>
    </lineage>
</organism>
<evidence type="ECO:0000256" key="6">
    <source>
        <dbReference type="ARBA" id="ARBA00023163"/>
    </source>
</evidence>
<dbReference type="GO" id="GO:0003700">
    <property type="term" value="F:DNA-binding transcription factor activity"/>
    <property type="evidence" value="ECO:0007669"/>
    <property type="project" value="UniProtKB-UniRule"/>
</dbReference>
<evidence type="ECO:0000256" key="3">
    <source>
        <dbReference type="ARBA" id="ARBA00022737"/>
    </source>
</evidence>
<dbReference type="Gene3D" id="3.40.1550.20">
    <property type="entry name" value="Transcriptional regulator MraZ domain"/>
    <property type="match status" value="1"/>
</dbReference>
<sequence>MAIFTGEYECKMDAKGRLLLPAKIKAKLPECSKHEIILARGFEPCLIIYTKEEYDKVYQQFSSLNAYNPDQRKLQRNFFRGSVEIDLDNLGRFLIPKRLAQYAQLDKEVLIVGAGKVLEIWNPDVYDEHIVDSPEEYSELAQKYLDANHGGTNGDNYVSPAGAA</sequence>
<comment type="subcellular location">
    <subcellularLocation>
        <location evidence="7">Cytoplasm</location>
        <location evidence="7">Nucleoid</location>
    </subcellularLocation>
</comment>
<comment type="subunit">
    <text evidence="7">Forms oligomers.</text>
</comment>
<dbReference type="Pfam" id="PF02381">
    <property type="entry name" value="MraZ"/>
    <property type="match status" value="2"/>
</dbReference>
<feature type="domain" description="SpoVT-AbrB" evidence="8">
    <location>
        <begin position="82"/>
        <end position="125"/>
    </location>
</feature>
<dbReference type="CDD" id="cd16320">
    <property type="entry name" value="MraZ_N"/>
    <property type="match status" value="1"/>
</dbReference>
<keyword evidence="3" id="KW-0677">Repeat</keyword>
<dbReference type="EMBL" id="CP120682">
    <property type="protein sequence ID" value="WKN38016.1"/>
    <property type="molecule type" value="Genomic_DNA"/>
</dbReference>